<dbReference type="Proteomes" id="UP000758603">
    <property type="component" value="Unassembled WGS sequence"/>
</dbReference>
<evidence type="ECO:0000313" key="1">
    <source>
        <dbReference type="EMBL" id="KAH6660505.1"/>
    </source>
</evidence>
<dbReference type="RefSeq" id="XP_045964636.1">
    <property type="nucleotide sequence ID" value="XM_046101505.1"/>
</dbReference>
<organism evidence="1 2">
    <name type="scientific">Truncatella angustata</name>
    <dbReference type="NCBI Taxonomy" id="152316"/>
    <lineage>
        <taxon>Eukaryota</taxon>
        <taxon>Fungi</taxon>
        <taxon>Dikarya</taxon>
        <taxon>Ascomycota</taxon>
        <taxon>Pezizomycotina</taxon>
        <taxon>Sordariomycetes</taxon>
        <taxon>Xylariomycetidae</taxon>
        <taxon>Amphisphaeriales</taxon>
        <taxon>Sporocadaceae</taxon>
        <taxon>Truncatella</taxon>
    </lineage>
</organism>
<keyword evidence="2" id="KW-1185">Reference proteome</keyword>
<accession>A0A9P8UY40</accession>
<dbReference type="GeneID" id="70130397"/>
<dbReference type="AlphaFoldDB" id="A0A9P8UY40"/>
<proteinExistence type="predicted"/>
<gene>
    <name evidence="1" type="ORF">BKA67DRAFT_548242</name>
</gene>
<name>A0A9P8UY40_9PEZI</name>
<comment type="caution">
    <text evidence="1">The sequence shown here is derived from an EMBL/GenBank/DDBJ whole genome shotgun (WGS) entry which is preliminary data.</text>
</comment>
<sequence length="113" mass="13059">MLETRFTPIKWESTKSKSIPRLRNSMTFHQHLALCVIPKYSWQSKGPLIKKFECGLFWDKCKDLTKESRTSPWAPNRIRQISAIQKLQTVKPRMSISSMNTAMVSLASISCLE</sequence>
<protein>
    <submittedName>
        <fullName evidence="1">Uncharacterized protein</fullName>
    </submittedName>
</protein>
<dbReference type="EMBL" id="JAGPXC010000001">
    <property type="protein sequence ID" value="KAH6660505.1"/>
    <property type="molecule type" value="Genomic_DNA"/>
</dbReference>
<evidence type="ECO:0000313" key="2">
    <source>
        <dbReference type="Proteomes" id="UP000758603"/>
    </source>
</evidence>
<reference evidence="1" key="1">
    <citation type="journal article" date="2021" name="Nat. Commun.">
        <title>Genetic determinants of endophytism in the Arabidopsis root mycobiome.</title>
        <authorList>
            <person name="Mesny F."/>
            <person name="Miyauchi S."/>
            <person name="Thiergart T."/>
            <person name="Pickel B."/>
            <person name="Atanasova L."/>
            <person name="Karlsson M."/>
            <person name="Huettel B."/>
            <person name="Barry K.W."/>
            <person name="Haridas S."/>
            <person name="Chen C."/>
            <person name="Bauer D."/>
            <person name="Andreopoulos W."/>
            <person name="Pangilinan J."/>
            <person name="LaButti K."/>
            <person name="Riley R."/>
            <person name="Lipzen A."/>
            <person name="Clum A."/>
            <person name="Drula E."/>
            <person name="Henrissat B."/>
            <person name="Kohler A."/>
            <person name="Grigoriev I.V."/>
            <person name="Martin F.M."/>
            <person name="Hacquard S."/>
        </authorList>
    </citation>
    <scope>NUCLEOTIDE SEQUENCE</scope>
    <source>
        <strain evidence="1">MPI-SDFR-AT-0073</strain>
    </source>
</reference>